<dbReference type="AlphaFoldDB" id="A0A8S2TTT5"/>
<dbReference type="Proteomes" id="UP000682733">
    <property type="component" value="Unassembled WGS sequence"/>
</dbReference>
<comment type="caution">
    <text evidence="4">The sequence shown here is derived from an EMBL/GenBank/DDBJ whole genome shotgun (WGS) entry which is preliminary data.</text>
</comment>
<evidence type="ECO:0008006" key="6">
    <source>
        <dbReference type="Google" id="ProtNLM"/>
    </source>
</evidence>
<feature type="repeat" description="TPR" evidence="3">
    <location>
        <begin position="77"/>
        <end position="110"/>
    </location>
</feature>
<dbReference type="Gene3D" id="3.90.176.10">
    <property type="entry name" value="Toxin ADP-ribosyltransferase, Chain A, domain 1"/>
    <property type="match status" value="1"/>
</dbReference>
<dbReference type="SMART" id="SM00028">
    <property type="entry name" value="TPR"/>
    <property type="match status" value="6"/>
</dbReference>
<evidence type="ECO:0000256" key="3">
    <source>
        <dbReference type="PROSITE-ProRule" id="PRU00339"/>
    </source>
</evidence>
<dbReference type="PANTHER" id="PTHR45641">
    <property type="entry name" value="TETRATRICOPEPTIDE REPEAT PROTEIN (AFU_ORTHOLOGUE AFUA_6G03870)"/>
    <property type="match status" value="1"/>
</dbReference>
<gene>
    <name evidence="4" type="ORF">TMI583_LOCUS38407</name>
</gene>
<evidence type="ECO:0000313" key="5">
    <source>
        <dbReference type="Proteomes" id="UP000682733"/>
    </source>
</evidence>
<reference evidence="4" key="1">
    <citation type="submission" date="2021-02" db="EMBL/GenBank/DDBJ databases">
        <authorList>
            <person name="Nowell W R."/>
        </authorList>
    </citation>
    <scope>NUCLEOTIDE SEQUENCE</scope>
</reference>
<feature type="non-terminal residue" evidence="4">
    <location>
        <position position="1"/>
    </location>
</feature>
<proteinExistence type="predicted"/>
<keyword evidence="1" id="KW-0677">Repeat</keyword>
<protein>
    <recommendedName>
        <fullName evidence="6">Kinesin light chain</fullName>
    </recommendedName>
</protein>
<dbReference type="PANTHER" id="PTHR45641:SF1">
    <property type="entry name" value="AAA+ ATPASE DOMAIN-CONTAINING PROTEIN"/>
    <property type="match status" value="1"/>
</dbReference>
<evidence type="ECO:0000313" key="4">
    <source>
        <dbReference type="EMBL" id="CAF4298009.1"/>
    </source>
</evidence>
<dbReference type="SUPFAM" id="SSF56399">
    <property type="entry name" value="ADP-ribosylation"/>
    <property type="match status" value="1"/>
</dbReference>
<feature type="repeat" description="TPR" evidence="3">
    <location>
        <begin position="241"/>
        <end position="274"/>
    </location>
</feature>
<dbReference type="EMBL" id="CAJOBA010057164">
    <property type="protein sequence ID" value="CAF4298009.1"/>
    <property type="molecule type" value="Genomic_DNA"/>
</dbReference>
<dbReference type="InterPro" id="IPR011990">
    <property type="entry name" value="TPR-like_helical_dom_sf"/>
</dbReference>
<dbReference type="Gene3D" id="1.25.40.10">
    <property type="entry name" value="Tetratricopeptide repeat domain"/>
    <property type="match status" value="2"/>
</dbReference>
<dbReference type="Pfam" id="PF13181">
    <property type="entry name" value="TPR_8"/>
    <property type="match status" value="1"/>
</dbReference>
<dbReference type="SUPFAM" id="SSF81901">
    <property type="entry name" value="HCP-like"/>
    <property type="match status" value="1"/>
</dbReference>
<sequence>VIEADTRLQTAPFAPLSHMSYFPGENEVLFMLGAVFRIEKVDRDGDVWMVKLVLCSQDDEEMKKMMDHMKKDIGEGEATLYDLGYLLWQMGEYEKAETCIQRRLVELPQNDPEEARCYHLLGMIANDKGDYTLSLEHHNRSLTLKLHTSAPDHESIGYSYNSIGAVYYEMGDNESALQNYEKALSIWLNCYGENHERVAAIYNNMGNICMDENKLDLGITNYTRSLEIFQKVLPANHPSVADTYMNIGSVYYQKWEYDMALWNYEKSLRIKTNSLPPTHPSIANTYNNIALVHEATNKHQLSLEYFQKAATIRRHSLPSTHPDVVEIEDDIRRIKSKLKLKYSTACGVLTKGESNET</sequence>
<keyword evidence="2 3" id="KW-0802">TPR repeat</keyword>
<evidence type="ECO:0000256" key="1">
    <source>
        <dbReference type="ARBA" id="ARBA00022737"/>
    </source>
</evidence>
<feature type="repeat" description="TPR" evidence="3">
    <location>
        <begin position="157"/>
        <end position="190"/>
    </location>
</feature>
<dbReference type="PROSITE" id="PS50293">
    <property type="entry name" value="TPR_REGION"/>
    <property type="match status" value="1"/>
</dbReference>
<accession>A0A8S2TTT5</accession>
<dbReference type="InterPro" id="IPR019734">
    <property type="entry name" value="TPR_rpt"/>
</dbReference>
<feature type="repeat" description="TPR" evidence="3">
    <location>
        <begin position="283"/>
        <end position="316"/>
    </location>
</feature>
<evidence type="ECO:0000256" key="2">
    <source>
        <dbReference type="ARBA" id="ARBA00022803"/>
    </source>
</evidence>
<name>A0A8S2TTT5_9BILA</name>
<organism evidence="4 5">
    <name type="scientific">Didymodactylos carnosus</name>
    <dbReference type="NCBI Taxonomy" id="1234261"/>
    <lineage>
        <taxon>Eukaryota</taxon>
        <taxon>Metazoa</taxon>
        <taxon>Spiralia</taxon>
        <taxon>Gnathifera</taxon>
        <taxon>Rotifera</taxon>
        <taxon>Eurotatoria</taxon>
        <taxon>Bdelloidea</taxon>
        <taxon>Philodinida</taxon>
        <taxon>Philodinidae</taxon>
        <taxon>Didymodactylos</taxon>
    </lineage>
</organism>
<dbReference type="Pfam" id="PF13424">
    <property type="entry name" value="TPR_12"/>
    <property type="match status" value="2"/>
</dbReference>
<dbReference type="PROSITE" id="PS50005">
    <property type="entry name" value="TPR"/>
    <property type="match status" value="4"/>
</dbReference>